<dbReference type="GO" id="GO:0044614">
    <property type="term" value="C:nuclear pore cytoplasmic filaments"/>
    <property type="evidence" value="ECO:0007669"/>
    <property type="project" value="TreeGrafter"/>
</dbReference>
<dbReference type="GO" id="GO:0031369">
    <property type="term" value="F:translation initiation factor binding"/>
    <property type="evidence" value="ECO:0007669"/>
    <property type="project" value="TreeGrafter"/>
</dbReference>
<evidence type="ECO:0000256" key="12">
    <source>
        <dbReference type="ARBA" id="ARBA00030897"/>
    </source>
</evidence>
<evidence type="ECO:0000256" key="8">
    <source>
        <dbReference type="ARBA" id="ARBA00023242"/>
    </source>
</evidence>
<comment type="similarity">
    <text evidence="2">Belongs to the GLE1 family.</text>
</comment>
<keyword evidence="6" id="KW-0811">Translocation</keyword>
<organism evidence="15 16">
    <name type="scientific">Araneus ventricosus</name>
    <name type="common">Orbweaver spider</name>
    <name type="synonym">Epeira ventricosa</name>
    <dbReference type="NCBI Taxonomy" id="182803"/>
    <lineage>
        <taxon>Eukaryota</taxon>
        <taxon>Metazoa</taxon>
        <taxon>Ecdysozoa</taxon>
        <taxon>Arthropoda</taxon>
        <taxon>Chelicerata</taxon>
        <taxon>Arachnida</taxon>
        <taxon>Araneae</taxon>
        <taxon>Araneomorphae</taxon>
        <taxon>Entelegynae</taxon>
        <taxon>Araneoidea</taxon>
        <taxon>Araneidae</taxon>
        <taxon>Araneus</taxon>
    </lineage>
</organism>
<dbReference type="Proteomes" id="UP000499080">
    <property type="component" value="Unassembled WGS sequence"/>
</dbReference>
<feature type="region of interest" description="Disordered" evidence="14">
    <location>
        <begin position="322"/>
        <end position="370"/>
    </location>
</feature>
<keyword evidence="7" id="KW-0906">Nuclear pore complex</keyword>
<dbReference type="Pfam" id="PF07817">
    <property type="entry name" value="GLE1"/>
    <property type="match status" value="1"/>
</dbReference>
<protein>
    <recommendedName>
        <fullName evidence="10">mRNA export factor GLE1</fullName>
    </recommendedName>
    <alternativeName>
        <fullName evidence="12">GLE1 RNA export mediator</fullName>
    </alternativeName>
    <alternativeName>
        <fullName evidence="11">Nucleoporin GLE1</fullName>
    </alternativeName>
</protein>
<keyword evidence="13" id="KW-0175">Coiled coil</keyword>
<dbReference type="GO" id="GO:0005737">
    <property type="term" value="C:cytoplasm"/>
    <property type="evidence" value="ECO:0007669"/>
    <property type="project" value="TreeGrafter"/>
</dbReference>
<comment type="function">
    <text evidence="9">Required for the export of mRNAs containing poly(A) tails from the nucleus into the cytoplasm. May be involved in the terminal step of the mRNA transport through the nuclear pore complex (NPC).</text>
</comment>
<name>A0A4Y2N716_ARAVE</name>
<dbReference type="PANTHER" id="PTHR12960">
    <property type="entry name" value="GLE-1-RELATED"/>
    <property type="match status" value="1"/>
</dbReference>
<keyword evidence="16" id="KW-1185">Reference proteome</keyword>
<keyword evidence="3" id="KW-0813">Transport</keyword>
<feature type="compositionally biased region" description="Polar residues" evidence="14">
    <location>
        <begin position="334"/>
        <end position="347"/>
    </location>
</feature>
<sequence length="703" mass="80612">MQEINKNRTAHPKQYLATANEIAPRKIDKKQEILDDISKKTTNITLGLGPKLFSLITSEICVEEKSDERDVKEDIPATPPKANKQKSSSEISDCYFYERQSEMELPILEFEAAKLQYMQDVFNSKKQEFDNYSSELQQLTNQEYMLLKRKNELDAKRRAAELEKVEHIILEEARKKEMIQREHYETHAKKLSAKVLEAEMKQKKAEEEMKKREKEQAELKVQLNNCQKEAQNSIAKSIQKLISFEHQDYLRIPRKDRMDQMAKVLESINDYVEKSKTEELLIDDILNANLHVKEAYEIHQDIVNDMESAKSKALKSHEQATSFSFKESSLPGKASSNAAVVNRQSPSLKKPDNTDSKSSEASKDENGLKMLADVDEKPKIDKEREMLSQFIAPDAIEDHLKVMDKLKNVEGIIQPFKADTRNKKYRFELQKAINVTINSLSSNSGSQIKAKINRLLSILSGKIPESYRREMSNDSVEYSFCSYLMAKQFVEQGDTQISAQHSAAFPFAMAILGIWSKKPEVGSLILGHFYSLCPYLVPFYPPRQEGMSDSDYFSILGYYIDDEGVVEEKYKFLNRMSGYVRLYAAIIVAPLPANVKDAHPHGLAWGWKWLSRILNLEPRPDITATVLYDFLDVTGHSLQKVYGKQFKKIIHILCKDFFPKIKQVTPGGTGGPIERLETFLQHTAKKGYISPPDGFLDANFWNR</sequence>
<evidence type="ECO:0000256" key="3">
    <source>
        <dbReference type="ARBA" id="ARBA00022448"/>
    </source>
</evidence>
<evidence type="ECO:0000256" key="6">
    <source>
        <dbReference type="ARBA" id="ARBA00023010"/>
    </source>
</evidence>
<dbReference type="AlphaFoldDB" id="A0A4Y2N716"/>
<evidence type="ECO:0000313" key="16">
    <source>
        <dbReference type="Proteomes" id="UP000499080"/>
    </source>
</evidence>
<comment type="subcellular location">
    <subcellularLocation>
        <location evidence="1">Nucleus</location>
        <location evidence="1">Nuclear pore complex</location>
    </subcellularLocation>
</comment>
<keyword evidence="4" id="KW-0509">mRNA transport</keyword>
<accession>A0A4Y2N716</accession>
<keyword evidence="8" id="KW-0539">Nucleus</keyword>
<feature type="coiled-coil region" evidence="13">
    <location>
        <begin position="188"/>
        <end position="229"/>
    </location>
</feature>
<evidence type="ECO:0000256" key="7">
    <source>
        <dbReference type="ARBA" id="ARBA00023132"/>
    </source>
</evidence>
<dbReference type="PANTHER" id="PTHR12960:SF0">
    <property type="entry name" value="MRNA EXPORT FACTOR GLE1"/>
    <property type="match status" value="1"/>
</dbReference>
<evidence type="ECO:0000256" key="13">
    <source>
        <dbReference type="SAM" id="Coils"/>
    </source>
</evidence>
<evidence type="ECO:0000256" key="14">
    <source>
        <dbReference type="SAM" id="MobiDB-lite"/>
    </source>
</evidence>
<keyword evidence="5" id="KW-0653">Protein transport</keyword>
<dbReference type="GO" id="GO:0000822">
    <property type="term" value="F:inositol hexakisphosphate binding"/>
    <property type="evidence" value="ECO:0007669"/>
    <property type="project" value="TreeGrafter"/>
</dbReference>
<evidence type="ECO:0000256" key="4">
    <source>
        <dbReference type="ARBA" id="ARBA00022816"/>
    </source>
</evidence>
<evidence type="ECO:0000256" key="11">
    <source>
        <dbReference type="ARBA" id="ARBA00029983"/>
    </source>
</evidence>
<gene>
    <name evidence="15" type="primary">Gle1_2</name>
    <name evidence="15" type="ORF">AVEN_197153_1</name>
</gene>
<evidence type="ECO:0000256" key="1">
    <source>
        <dbReference type="ARBA" id="ARBA00004567"/>
    </source>
</evidence>
<proteinExistence type="inferred from homology"/>
<dbReference type="OrthoDB" id="420884at2759"/>
<dbReference type="EMBL" id="BGPR01008581">
    <property type="protein sequence ID" value="GBN34703.1"/>
    <property type="molecule type" value="Genomic_DNA"/>
</dbReference>
<evidence type="ECO:0000256" key="9">
    <source>
        <dbReference type="ARBA" id="ARBA00024680"/>
    </source>
</evidence>
<evidence type="ECO:0000256" key="5">
    <source>
        <dbReference type="ARBA" id="ARBA00022927"/>
    </source>
</evidence>
<evidence type="ECO:0000256" key="2">
    <source>
        <dbReference type="ARBA" id="ARBA00011056"/>
    </source>
</evidence>
<comment type="caution">
    <text evidence="15">The sequence shown here is derived from an EMBL/GenBank/DDBJ whole genome shotgun (WGS) entry which is preliminary data.</text>
</comment>
<dbReference type="GO" id="GO:0016973">
    <property type="term" value="P:poly(A)+ mRNA export from nucleus"/>
    <property type="evidence" value="ECO:0007669"/>
    <property type="project" value="InterPro"/>
</dbReference>
<dbReference type="GO" id="GO:0015031">
    <property type="term" value="P:protein transport"/>
    <property type="evidence" value="ECO:0007669"/>
    <property type="project" value="UniProtKB-KW"/>
</dbReference>
<feature type="region of interest" description="Disordered" evidence="14">
    <location>
        <begin position="67"/>
        <end position="86"/>
    </location>
</feature>
<dbReference type="GO" id="GO:0005543">
    <property type="term" value="F:phospholipid binding"/>
    <property type="evidence" value="ECO:0007669"/>
    <property type="project" value="TreeGrafter"/>
</dbReference>
<dbReference type="Gene3D" id="1.25.40.510">
    <property type="entry name" value="GLE1-like"/>
    <property type="match status" value="1"/>
</dbReference>
<reference evidence="15 16" key="1">
    <citation type="journal article" date="2019" name="Sci. Rep.">
        <title>Orb-weaving spider Araneus ventricosus genome elucidates the spidroin gene catalogue.</title>
        <authorList>
            <person name="Kono N."/>
            <person name="Nakamura H."/>
            <person name="Ohtoshi R."/>
            <person name="Moran D.A.P."/>
            <person name="Shinohara A."/>
            <person name="Yoshida Y."/>
            <person name="Fujiwara M."/>
            <person name="Mori M."/>
            <person name="Tomita M."/>
            <person name="Arakawa K."/>
        </authorList>
    </citation>
    <scope>NUCLEOTIDE SEQUENCE [LARGE SCALE GENOMIC DNA]</scope>
</reference>
<dbReference type="InterPro" id="IPR038506">
    <property type="entry name" value="GLE1-like_sf"/>
</dbReference>
<evidence type="ECO:0000313" key="15">
    <source>
        <dbReference type="EMBL" id="GBN34703.1"/>
    </source>
</evidence>
<dbReference type="InterPro" id="IPR012476">
    <property type="entry name" value="GLE1"/>
</dbReference>
<feature type="compositionally biased region" description="Basic and acidic residues" evidence="14">
    <location>
        <begin position="349"/>
        <end position="370"/>
    </location>
</feature>
<evidence type="ECO:0000256" key="10">
    <source>
        <dbReference type="ARBA" id="ARBA00026227"/>
    </source>
</evidence>